<dbReference type="InterPro" id="IPR037185">
    <property type="entry name" value="EmrE-like"/>
</dbReference>
<evidence type="ECO:0000259" key="7">
    <source>
        <dbReference type="Pfam" id="PF00892"/>
    </source>
</evidence>
<feature type="transmembrane region" description="Helical" evidence="6">
    <location>
        <begin position="173"/>
        <end position="191"/>
    </location>
</feature>
<name>A0ABU2HPI4_9RHOB</name>
<sequence length="314" mass="33829">MRAPIISPSRRVGPRSIAVSATHDIADNIRGMSLMILCMATFTTNDSLMKAVTRTLPLYESIAIRGACVLGLMLIFARVQGRRIQVAVPRGDVGTLILRGAADIVSTALYLLALRQMALADISAIMQALPLAVTLAAAVIFRERLGWRRLSAIGIGFLGVLLILRPGTGAFDGWSVAALSAMGLIVVRDISTRLFSPAISSSTIAFHAALMVMLSGFVLGFGEDWRVPNLFELGLLGMAASLLTVGYLTAVASMRVGEVSFVAPFRYTSLLWAIFLGLVIFGEWPDLWTWAGSMLVVGAGIYSILRERQLRRSS</sequence>
<dbReference type="PANTHER" id="PTHR22911">
    <property type="entry name" value="ACYL-MALONYL CONDENSING ENZYME-RELATED"/>
    <property type="match status" value="1"/>
</dbReference>
<feature type="domain" description="EamA" evidence="7">
    <location>
        <begin position="30"/>
        <end position="164"/>
    </location>
</feature>
<feature type="transmembrane region" description="Helical" evidence="6">
    <location>
        <begin position="264"/>
        <end position="281"/>
    </location>
</feature>
<evidence type="ECO:0000256" key="1">
    <source>
        <dbReference type="ARBA" id="ARBA00004141"/>
    </source>
</evidence>
<dbReference type="EMBL" id="JAVQLW010000001">
    <property type="protein sequence ID" value="MDS9466430.1"/>
    <property type="molecule type" value="Genomic_DNA"/>
</dbReference>
<comment type="similarity">
    <text evidence="2">Belongs to the drug/metabolite transporter (DMT) superfamily. 10 TMS drug/metabolite exporter (DME) (TC 2.A.7.3) family.</text>
</comment>
<evidence type="ECO:0000256" key="2">
    <source>
        <dbReference type="ARBA" id="ARBA00009853"/>
    </source>
</evidence>
<feature type="transmembrane region" description="Helical" evidence="6">
    <location>
        <begin position="203"/>
        <end position="221"/>
    </location>
</feature>
<comment type="caution">
    <text evidence="8">The sequence shown here is derived from an EMBL/GenBank/DDBJ whole genome shotgun (WGS) entry which is preliminary data.</text>
</comment>
<gene>
    <name evidence="8" type="ORF">RGQ15_02420</name>
</gene>
<dbReference type="Gene3D" id="1.10.3730.20">
    <property type="match status" value="1"/>
</dbReference>
<feature type="transmembrane region" description="Helical" evidence="6">
    <location>
        <begin position="150"/>
        <end position="167"/>
    </location>
</feature>
<comment type="subcellular location">
    <subcellularLocation>
        <location evidence="1">Membrane</location>
        <topology evidence="1">Multi-pass membrane protein</topology>
    </subcellularLocation>
</comment>
<keyword evidence="9" id="KW-1185">Reference proteome</keyword>
<reference evidence="9" key="1">
    <citation type="submission" date="2023-07" db="EMBL/GenBank/DDBJ databases">
        <title>Paracoccus sp. MBLB3053 whole genome sequence.</title>
        <authorList>
            <person name="Hwang C.Y."/>
            <person name="Cho E.-S."/>
            <person name="Seo M.-J."/>
        </authorList>
    </citation>
    <scope>NUCLEOTIDE SEQUENCE [LARGE SCALE GENOMIC DNA]</scope>
    <source>
        <strain evidence="9">MBLB3053</strain>
    </source>
</reference>
<evidence type="ECO:0000256" key="6">
    <source>
        <dbReference type="SAM" id="Phobius"/>
    </source>
</evidence>
<feature type="domain" description="EamA" evidence="7">
    <location>
        <begin position="190"/>
        <end position="299"/>
    </location>
</feature>
<dbReference type="PANTHER" id="PTHR22911:SF6">
    <property type="entry name" value="SOLUTE CARRIER FAMILY 35 MEMBER G1"/>
    <property type="match status" value="1"/>
</dbReference>
<evidence type="ECO:0000256" key="5">
    <source>
        <dbReference type="ARBA" id="ARBA00023136"/>
    </source>
</evidence>
<evidence type="ECO:0000256" key="4">
    <source>
        <dbReference type="ARBA" id="ARBA00022989"/>
    </source>
</evidence>
<keyword evidence="3 6" id="KW-0812">Transmembrane</keyword>
<evidence type="ECO:0000256" key="3">
    <source>
        <dbReference type="ARBA" id="ARBA00022692"/>
    </source>
</evidence>
<evidence type="ECO:0000313" key="8">
    <source>
        <dbReference type="EMBL" id="MDS9466430.1"/>
    </source>
</evidence>
<proteinExistence type="inferred from homology"/>
<feature type="transmembrane region" description="Helical" evidence="6">
    <location>
        <begin position="119"/>
        <end position="141"/>
    </location>
</feature>
<evidence type="ECO:0000313" key="9">
    <source>
        <dbReference type="Proteomes" id="UP001269144"/>
    </source>
</evidence>
<feature type="transmembrane region" description="Helical" evidence="6">
    <location>
        <begin position="233"/>
        <end position="252"/>
    </location>
</feature>
<dbReference type="Pfam" id="PF00892">
    <property type="entry name" value="EamA"/>
    <property type="match status" value="2"/>
</dbReference>
<keyword evidence="5 6" id="KW-0472">Membrane</keyword>
<accession>A0ABU2HPI4</accession>
<feature type="transmembrane region" description="Helical" evidence="6">
    <location>
        <begin position="287"/>
        <end position="305"/>
    </location>
</feature>
<dbReference type="RefSeq" id="WP_311158621.1">
    <property type="nucleotide sequence ID" value="NZ_JAVQLW010000001.1"/>
</dbReference>
<protein>
    <submittedName>
        <fullName evidence="8">DMT family transporter</fullName>
    </submittedName>
</protein>
<dbReference type="SUPFAM" id="SSF103481">
    <property type="entry name" value="Multidrug resistance efflux transporter EmrE"/>
    <property type="match status" value="2"/>
</dbReference>
<dbReference type="InterPro" id="IPR000620">
    <property type="entry name" value="EamA_dom"/>
</dbReference>
<keyword evidence="4 6" id="KW-1133">Transmembrane helix</keyword>
<dbReference type="Proteomes" id="UP001269144">
    <property type="component" value="Unassembled WGS sequence"/>
</dbReference>
<organism evidence="8 9">
    <name type="scientific">Paracoccus aurantius</name>
    <dbReference type="NCBI Taxonomy" id="3073814"/>
    <lineage>
        <taxon>Bacteria</taxon>
        <taxon>Pseudomonadati</taxon>
        <taxon>Pseudomonadota</taxon>
        <taxon>Alphaproteobacteria</taxon>
        <taxon>Rhodobacterales</taxon>
        <taxon>Paracoccaceae</taxon>
        <taxon>Paracoccus</taxon>
    </lineage>
</organism>